<evidence type="ECO:0000313" key="3">
    <source>
        <dbReference type="Proteomes" id="UP000218209"/>
    </source>
</evidence>
<feature type="compositionally biased region" description="Gly residues" evidence="1">
    <location>
        <begin position="362"/>
        <end position="374"/>
    </location>
</feature>
<feature type="region of interest" description="Disordered" evidence="1">
    <location>
        <begin position="149"/>
        <end position="217"/>
    </location>
</feature>
<proteinExistence type="predicted"/>
<protein>
    <submittedName>
        <fullName evidence="2">Uncharacterized protein</fullName>
    </submittedName>
</protein>
<keyword evidence="3" id="KW-1185">Reference proteome</keyword>
<organism evidence="2 3">
    <name type="scientific">Porphyra umbilicalis</name>
    <name type="common">Purple laver</name>
    <name type="synonym">Red alga</name>
    <dbReference type="NCBI Taxonomy" id="2786"/>
    <lineage>
        <taxon>Eukaryota</taxon>
        <taxon>Rhodophyta</taxon>
        <taxon>Bangiophyceae</taxon>
        <taxon>Bangiales</taxon>
        <taxon>Bangiaceae</taxon>
        <taxon>Porphyra</taxon>
    </lineage>
</organism>
<gene>
    <name evidence="2" type="ORF">BU14_0136s0017</name>
</gene>
<feature type="compositionally biased region" description="Low complexity" evidence="1">
    <location>
        <begin position="27"/>
        <end position="42"/>
    </location>
</feature>
<feature type="non-terminal residue" evidence="2">
    <location>
        <position position="583"/>
    </location>
</feature>
<feature type="compositionally biased region" description="Low complexity" evidence="1">
    <location>
        <begin position="424"/>
        <end position="442"/>
    </location>
</feature>
<evidence type="ECO:0000256" key="1">
    <source>
        <dbReference type="SAM" id="MobiDB-lite"/>
    </source>
</evidence>
<accession>A0A1X6PAE5</accession>
<feature type="region of interest" description="Disordered" evidence="1">
    <location>
        <begin position="1"/>
        <end position="112"/>
    </location>
</feature>
<feature type="compositionally biased region" description="Low complexity" evidence="1">
    <location>
        <begin position="342"/>
        <end position="358"/>
    </location>
</feature>
<feature type="compositionally biased region" description="Gly residues" evidence="1">
    <location>
        <begin position="390"/>
        <end position="402"/>
    </location>
</feature>
<feature type="region of interest" description="Disordered" evidence="1">
    <location>
        <begin position="314"/>
        <end position="583"/>
    </location>
</feature>
<name>A0A1X6PAE5_PORUM</name>
<dbReference type="AlphaFoldDB" id="A0A1X6PAE5"/>
<sequence>MADPPGTSGVPTDIHQVAPPAGGGGSESESQSDGNGRPSPAGHHGRPPVGPGGWDDPAARAAAREAARNIQEADREAARRTLEAQAQAVDPVHRQRAPRGAIDAPRIPPAGAMPASMEAVLRDYMAHSAAQVTALSESIQEVRLQLLSPGGSADSHRAQTPEGREALPQEPPVPAPRAWEPPRRVAGGGHRRRGRRRRRRYSSSSNSTTSSSTDVDPVDAAAVAGAANPPENPGPRGLPKVIQSADERLAAVLDFSSYRLRDKRARYGTKEARRIGLTARDMKHSFGTVLRGAPQAGPGPTRLWAGRQGEWGVGRRLLPPPAGAVGALREHPSRGNHEATADHGAPPAPAHGRPPAADDLPGGQGHGRPGGGPDGTSVPAGGDEPPATGGSAGPGGQRGPPGDGRHSHPRCLPGADAQPRRPKGGPAAGYAGPLPVLHLLRGGPPGPPVYHPDARATGGGSEGPRRLPGAHPPPVGRRRQGAAGDPGRDGRRGGRLRGPCRGKRVAGGGIPPPPVALGGPGWDHPGATQAQPGGRCGRPTRGGPPGDPHAGRPRHGCWPEHRARGPPAGRLGIPRDAGPQVDP</sequence>
<feature type="compositionally biased region" description="Low complexity" evidence="1">
    <location>
        <begin position="202"/>
        <end position="217"/>
    </location>
</feature>
<feature type="compositionally biased region" description="Basic and acidic residues" evidence="1">
    <location>
        <begin position="154"/>
        <end position="167"/>
    </location>
</feature>
<reference evidence="2 3" key="1">
    <citation type="submission" date="2017-03" db="EMBL/GenBank/DDBJ databases">
        <title>WGS assembly of Porphyra umbilicalis.</title>
        <authorList>
            <person name="Brawley S.H."/>
            <person name="Blouin N.A."/>
            <person name="Ficko-Blean E."/>
            <person name="Wheeler G.L."/>
            <person name="Lohr M."/>
            <person name="Goodson H.V."/>
            <person name="Jenkins J.W."/>
            <person name="Blaby-Haas C.E."/>
            <person name="Helliwell K.E."/>
            <person name="Chan C."/>
            <person name="Marriage T."/>
            <person name="Bhattacharya D."/>
            <person name="Klein A.S."/>
            <person name="Badis Y."/>
            <person name="Brodie J."/>
            <person name="Cao Y."/>
            <person name="Collen J."/>
            <person name="Dittami S.M."/>
            <person name="Gachon C.M."/>
            <person name="Green B.R."/>
            <person name="Karpowicz S."/>
            <person name="Kim J.W."/>
            <person name="Kudahl U."/>
            <person name="Lin S."/>
            <person name="Michel G."/>
            <person name="Mittag M."/>
            <person name="Olson B.J."/>
            <person name="Pangilinan J."/>
            <person name="Peng Y."/>
            <person name="Qiu H."/>
            <person name="Shu S."/>
            <person name="Singer J.T."/>
            <person name="Smith A.G."/>
            <person name="Sprecher B.N."/>
            <person name="Wagner V."/>
            <person name="Wang W."/>
            <person name="Wang Z.-Y."/>
            <person name="Yan J."/>
            <person name="Yarish C."/>
            <person name="Zoeuner-Riek S."/>
            <person name="Zhuang Y."/>
            <person name="Zou Y."/>
            <person name="Lindquist E.A."/>
            <person name="Grimwood J."/>
            <person name="Barry K."/>
            <person name="Rokhsar D.S."/>
            <person name="Schmutz J."/>
            <person name="Stiller J.W."/>
            <person name="Grossman A.R."/>
            <person name="Prochnik S.E."/>
        </authorList>
    </citation>
    <scope>NUCLEOTIDE SEQUENCE [LARGE SCALE GENOMIC DNA]</scope>
    <source>
        <strain evidence="2">4086291</strain>
    </source>
</reference>
<evidence type="ECO:0000313" key="2">
    <source>
        <dbReference type="EMBL" id="OSX77720.1"/>
    </source>
</evidence>
<feature type="compositionally biased region" description="Basic and acidic residues" evidence="1">
    <location>
        <begin position="328"/>
        <end position="341"/>
    </location>
</feature>
<dbReference type="EMBL" id="KV918830">
    <property type="protein sequence ID" value="OSX77720.1"/>
    <property type="molecule type" value="Genomic_DNA"/>
</dbReference>
<dbReference type="Proteomes" id="UP000218209">
    <property type="component" value="Unassembled WGS sequence"/>
</dbReference>
<feature type="compositionally biased region" description="Basic residues" evidence="1">
    <location>
        <begin position="189"/>
        <end position="201"/>
    </location>
</feature>
<feature type="compositionally biased region" description="Basic residues" evidence="1">
    <location>
        <begin position="493"/>
        <end position="504"/>
    </location>
</feature>
<feature type="compositionally biased region" description="Basic and acidic residues" evidence="1">
    <location>
        <begin position="62"/>
        <end position="82"/>
    </location>
</feature>